<keyword evidence="2 5" id="KW-0689">Ribosomal protein</keyword>
<comment type="caution">
    <text evidence="6">The sequence shown here is derived from an EMBL/GenBank/DDBJ whole genome shotgun (WGS) entry which is preliminary data.</text>
</comment>
<comment type="similarity">
    <text evidence="1 5">Belongs to the universal ribosomal protein uL29 family.</text>
</comment>
<dbReference type="Gene3D" id="1.10.287.310">
    <property type="match status" value="1"/>
</dbReference>
<dbReference type="GO" id="GO:0005840">
    <property type="term" value="C:ribosome"/>
    <property type="evidence" value="ECO:0007669"/>
    <property type="project" value="UniProtKB-KW"/>
</dbReference>
<dbReference type="NCBIfam" id="TIGR00012">
    <property type="entry name" value="L29"/>
    <property type="match status" value="1"/>
</dbReference>
<dbReference type="Proteomes" id="UP000505077">
    <property type="component" value="Unassembled WGS sequence"/>
</dbReference>
<name>A0A6L2R561_9BACT</name>
<organism evidence="6 7">
    <name type="scientific">Candidatus Desulfovibrio kirbyi</name>
    <dbReference type="NCBI Taxonomy" id="2696086"/>
    <lineage>
        <taxon>Bacteria</taxon>
        <taxon>Pseudomonadati</taxon>
        <taxon>Thermodesulfobacteriota</taxon>
        <taxon>Desulfovibrionia</taxon>
        <taxon>Desulfovibrionales</taxon>
        <taxon>Desulfovibrionaceae</taxon>
        <taxon>Desulfovibrio</taxon>
    </lineage>
</organism>
<sequence>MAAKKKKGDAVVFLSAADIREFGIDELRAKLVEQRQQLMTARLKHAVAQLENTSALKGLRRQVARMATLLNEKELSGL</sequence>
<gene>
    <name evidence="5 6" type="primary">rpmC</name>
    <name evidence="6" type="ORF">ZNDK_0414</name>
</gene>
<dbReference type="GO" id="GO:0003735">
    <property type="term" value="F:structural constituent of ribosome"/>
    <property type="evidence" value="ECO:0007669"/>
    <property type="project" value="InterPro"/>
</dbReference>
<keyword evidence="3 5" id="KW-0687">Ribonucleoprotein</keyword>
<dbReference type="InterPro" id="IPR001854">
    <property type="entry name" value="Ribosomal_uL29"/>
</dbReference>
<evidence type="ECO:0000256" key="4">
    <source>
        <dbReference type="ARBA" id="ARBA00035204"/>
    </source>
</evidence>
<dbReference type="Pfam" id="PF00831">
    <property type="entry name" value="Ribosomal_L29"/>
    <property type="match status" value="1"/>
</dbReference>
<dbReference type="GO" id="GO:1990904">
    <property type="term" value="C:ribonucleoprotein complex"/>
    <property type="evidence" value="ECO:0007669"/>
    <property type="project" value="UniProtKB-KW"/>
</dbReference>
<dbReference type="InterPro" id="IPR036049">
    <property type="entry name" value="Ribosomal_uL29_sf"/>
</dbReference>
<protein>
    <recommendedName>
        <fullName evidence="4 5">Large ribosomal subunit protein uL29</fullName>
    </recommendedName>
</protein>
<evidence type="ECO:0000256" key="2">
    <source>
        <dbReference type="ARBA" id="ARBA00022980"/>
    </source>
</evidence>
<accession>A0A6L2R561</accession>
<reference evidence="6 7" key="1">
    <citation type="journal article" date="2020" name="ISME J.">
        <title>Parallel Reductive Genome Evolution in Desulfovibrio Ectosymbionts Independently Acquired by Trichonympha Protists in the Termite Gut.</title>
        <authorList>
            <person name="Takeuchi M."/>
            <person name="Kuwahara H."/>
            <person name="Murakami T."/>
            <person name="Takahashi K."/>
            <person name="Kajitani R."/>
            <person name="Toyoda A."/>
            <person name="Itoh T."/>
            <person name="Ohkuma M."/>
            <person name="Hongoh Y."/>
        </authorList>
    </citation>
    <scope>NUCLEOTIDE SEQUENCE [LARGE SCALE GENOMIC DNA]</scope>
    <source>
        <strain evidence="6">ZnDsv-02</strain>
    </source>
</reference>
<evidence type="ECO:0000256" key="3">
    <source>
        <dbReference type="ARBA" id="ARBA00023274"/>
    </source>
</evidence>
<evidence type="ECO:0000256" key="1">
    <source>
        <dbReference type="ARBA" id="ARBA00009254"/>
    </source>
</evidence>
<dbReference type="EMBL" id="BLLL01000003">
    <property type="protein sequence ID" value="GFH62643.1"/>
    <property type="molecule type" value="Genomic_DNA"/>
</dbReference>
<proteinExistence type="inferred from homology"/>
<dbReference type="SUPFAM" id="SSF46561">
    <property type="entry name" value="Ribosomal protein L29 (L29p)"/>
    <property type="match status" value="1"/>
</dbReference>
<dbReference type="HAMAP" id="MF_00374">
    <property type="entry name" value="Ribosomal_uL29"/>
    <property type="match status" value="1"/>
</dbReference>
<evidence type="ECO:0000313" key="7">
    <source>
        <dbReference type="Proteomes" id="UP000505077"/>
    </source>
</evidence>
<dbReference type="PROSITE" id="PS00579">
    <property type="entry name" value="RIBOSOMAL_L29"/>
    <property type="match status" value="1"/>
</dbReference>
<evidence type="ECO:0000256" key="5">
    <source>
        <dbReference type="HAMAP-Rule" id="MF_00374"/>
    </source>
</evidence>
<dbReference type="AlphaFoldDB" id="A0A6L2R561"/>
<dbReference type="GO" id="GO:0006412">
    <property type="term" value="P:translation"/>
    <property type="evidence" value="ECO:0007669"/>
    <property type="project" value="UniProtKB-UniRule"/>
</dbReference>
<dbReference type="InterPro" id="IPR018254">
    <property type="entry name" value="Ribosomal_uL29_CS"/>
</dbReference>
<evidence type="ECO:0000313" key="6">
    <source>
        <dbReference type="EMBL" id="GFH62643.1"/>
    </source>
</evidence>